<gene>
    <name evidence="6" type="ORF">AQJ91_03020</name>
</gene>
<dbReference type="InterPro" id="IPR050426">
    <property type="entry name" value="Glycosyltransferase_28"/>
</dbReference>
<dbReference type="STRING" id="909626.AQJ91_03020"/>
<dbReference type="FunFam" id="3.40.50.2000:FF:000072">
    <property type="entry name" value="Glycosyl transferase"/>
    <property type="match status" value="1"/>
</dbReference>
<dbReference type="InterPro" id="IPR048284">
    <property type="entry name" value="EryCIII-like_N"/>
</dbReference>
<dbReference type="EMBL" id="LMXB01000013">
    <property type="protein sequence ID" value="KUO22594.1"/>
    <property type="molecule type" value="Genomic_DNA"/>
</dbReference>
<evidence type="ECO:0000313" key="6">
    <source>
        <dbReference type="EMBL" id="KUO22594.1"/>
    </source>
</evidence>
<keyword evidence="7" id="KW-1185">Reference proteome</keyword>
<dbReference type="CDD" id="cd03784">
    <property type="entry name" value="GT1_Gtf-like"/>
    <property type="match status" value="1"/>
</dbReference>
<feature type="domain" description="Erythromycin biosynthesis protein CIII-like N-terminal" evidence="5">
    <location>
        <begin position="22"/>
        <end position="270"/>
    </location>
</feature>
<keyword evidence="3" id="KW-0808">Transferase</keyword>
<evidence type="ECO:0000256" key="1">
    <source>
        <dbReference type="ARBA" id="ARBA00006962"/>
    </source>
</evidence>
<organism evidence="6 7">
    <name type="scientific">Streptomyces dysideae</name>
    <dbReference type="NCBI Taxonomy" id="909626"/>
    <lineage>
        <taxon>Bacteria</taxon>
        <taxon>Bacillati</taxon>
        <taxon>Actinomycetota</taxon>
        <taxon>Actinomycetes</taxon>
        <taxon>Kitasatosporales</taxon>
        <taxon>Streptomycetaceae</taxon>
        <taxon>Streptomyces</taxon>
    </lineage>
</organism>
<sequence>MRVLFTIFPATAHLHAIVPLAWALRSAGHEVVVACQADALDQEVITSIGTAGLTAVPLDVPQAPPSAQEQEAALQAAKESLAFFADAWRFDPAEPAETGTWRGARDLLTGMFDLYYPVPEQKDAPWPVLDDLVEFTRAWRPDLVLWDPLMFPSAVAARAVDAAHARLVWGTDAVAVCHERTKREMADPSSGLAEHPWRTSLGRMMERYGFGFDDEAVLGQWTLDLTLPRFRAPVDLAYVPIRRVPYNGAGPLPTWLHGRPERPRVALTLGVSRRMVFGESRGFPMRAFFDSVSDLDVEVVATLNSGQLAAVGAVPDNVRTVPYVPLDQLLPTSSAVVHHGGPSTLGAAVAHRVPQLVVPLSMWDEPFGARYVADRGAGLVCDAGALDVDDLRKQLARLLEEPSFRLGAQALYEETLAAPAPRDVVPILERLTAERR</sequence>
<dbReference type="Proteomes" id="UP000053260">
    <property type="component" value="Unassembled WGS sequence"/>
</dbReference>
<dbReference type="SUPFAM" id="SSF53756">
    <property type="entry name" value="UDP-Glycosyltransferase/glycogen phosphorylase"/>
    <property type="match status" value="1"/>
</dbReference>
<evidence type="ECO:0000259" key="4">
    <source>
        <dbReference type="Pfam" id="PF06722"/>
    </source>
</evidence>
<evidence type="ECO:0000259" key="5">
    <source>
        <dbReference type="Pfam" id="PF21036"/>
    </source>
</evidence>
<evidence type="ECO:0000313" key="7">
    <source>
        <dbReference type="Proteomes" id="UP000053260"/>
    </source>
</evidence>
<dbReference type="GO" id="GO:0008194">
    <property type="term" value="F:UDP-glycosyltransferase activity"/>
    <property type="evidence" value="ECO:0007669"/>
    <property type="project" value="InterPro"/>
</dbReference>
<keyword evidence="2" id="KW-0328">Glycosyltransferase</keyword>
<dbReference type="InterPro" id="IPR010610">
    <property type="entry name" value="EryCIII-like_C"/>
</dbReference>
<dbReference type="InterPro" id="IPR002213">
    <property type="entry name" value="UDP_glucos_trans"/>
</dbReference>
<dbReference type="PANTHER" id="PTHR48050:SF13">
    <property type="entry name" value="STEROL 3-BETA-GLUCOSYLTRANSFERASE UGT80A2"/>
    <property type="match status" value="1"/>
</dbReference>
<dbReference type="PANTHER" id="PTHR48050">
    <property type="entry name" value="STEROL 3-BETA-GLUCOSYLTRANSFERASE"/>
    <property type="match status" value="1"/>
</dbReference>
<dbReference type="GO" id="GO:0017000">
    <property type="term" value="P:antibiotic biosynthetic process"/>
    <property type="evidence" value="ECO:0007669"/>
    <property type="project" value="UniProtKB-ARBA"/>
</dbReference>
<accession>A0A117S2J9</accession>
<name>A0A117S2J9_9ACTN</name>
<proteinExistence type="inferred from homology"/>
<dbReference type="AlphaFoldDB" id="A0A117S2J9"/>
<comment type="similarity">
    <text evidence="1">Belongs to the glycosyltransferase 28 family.</text>
</comment>
<dbReference type="GO" id="GO:0016758">
    <property type="term" value="F:hexosyltransferase activity"/>
    <property type="evidence" value="ECO:0007669"/>
    <property type="project" value="UniProtKB-ARBA"/>
</dbReference>
<protein>
    <submittedName>
        <fullName evidence="6">Uncharacterized protein</fullName>
    </submittedName>
</protein>
<feature type="domain" description="Erythromycin biosynthesis protein CIII-like C-terminal" evidence="4">
    <location>
        <begin position="288"/>
        <end position="431"/>
    </location>
</feature>
<dbReference type="RefSeq" id="WP_067015823.1">
    <property type="nucleotide sequence ID" value="NZ_KQ949075.1"/>
</dbReference>
<dbReference type="Pfam" id="PF21036">
    <property type="entry name" value="EryCIII-like_N"/>
    <property type="match status" value="1"/>
</dbReference>
<reference evidence="6 7" key="1">
    <citation type="submission" date="2015-10" db="EMBL/GenBank/DDBJ databases">
        <title>Draft genome sequence of Streptomyces sp. RV15, isolated from a marine sponge.</title>
        <authorList>
            <person name="Ruckert C."/>
            <person name="Abdelmohsen U.R."/>
            <person name="Winkler A."/>
            <person name="Hentschel U."/>
            <person name="Kalinowski J."/>
            <person name="Kampfer P."/>
            <person name="Glaeser S."/>
        </authorList>
    </citation>
    <scope>NUCLEOTIDE SEQUENCE [LARGE SCALE GENOMIC DNA]</scope>
    <source>
        <strain evidence="6 7">RV15</strain>
    </source>
</reference>
<evidence type="ECO:0000256" key="3">
    <source>
        <dbReference type="ARBA" id="ARBA00022679"/>
    </source>
</evidence>
<dbReference type="OrthoDB" id="3863369at2"/>
<dbReference type="Pfam" id="PF06722">
    <property type="entry name" value="EryCIII-like_C"/>
    <property type="match status" value="1"/>
</dbReference>
<comment type="caution">
    <text evidence="6">The sequence shown here is derived from an EMBL/GenBank/DDBJ whole genome shotgun (WGS) entry which is preliminary data.</text>
</comment>
<evidence type="ECO:0000256" key="2">
    <source>
        <dbReference type="ARBA" id="ARBA00022676"/>
    </source>
</evidence>
<dbReference type="Gene3D" id="3.40.50.2000">
    <property type="entry name" value="Glycogen Phosphorylase B"/>
    <property type="match status" value="2"/>
</dbReference>